<dbReference type="AlphaFoldDB" id="A0A6L8VI42"/>
<evidence type="ECO:0000313" key="1">
    <source>
        <dbReference type="EMBL" id="MZQ89794.1"/>
    </source>
</evidence>
<dbReference type="RefSeq" id="WP_161346754.1">
    <property type="nucleotide sequence ID" value="NZ_BMGW01000007.1"/>
</dbReference>
<comment type="caution">
    <text evidence="1">The sequence shown here is derived from an EMBL/GenBank/DDBJ whole genome shotgun (WGS) entry which is preliminary data.</text>
</comment>
<keyword evidence="2" id="KW-1185">Reference proteome</keyword>
<dbReference type="OrthoDB" id="7593130at2"/>
<accession>A0A6L8VI42</accession>
<reference evidence="1 2" key="1">
    <citation type="submission" date="2020-01" db="EMBL/GenBank/DDBJ databases">
        <title>Frigidibacter albus SP32T (=CGMCC 1.13995T).</title>
        <authorList>
            <person name="Liao X."/>
        </authorList>
    </citation>
    <scope>NUCLEOTIDE SEQUENCE [LARGE SCALE GENOMIC DNA]</scope>
    <source>
        <strain evidence="1 2">SP32</strain>
    </source>
</reference>
<proteinExistence type="predicted"/>
<dbReference type="Gene3D" id="3.40.50.720">
    <property type="entry name" value="NAD(P)-binding Rossmann-like Domain"/>
    <property type="match status" value="1"/>
</dbReference>
<organism evidence="1 2">
    <name type="scientific">Frigidibacter albus</name>
    <dbReference type="NCBI Taxonomy" id="1465486"/>
    <lineage>
        <taxon>Bacteria</taxon>
        <taxon>Pseudomonadati</taxon>
        <taxon>Pseudomonadota</taxon>
        <taxon>Alphaproteobacteria</taxon>
        <taxon>Rhodobacterales</taxon>
        <taxon>Paracoccaceae</taxon>
        <taxon>Frigidibacter</taxon>
    </lineage>
</organism>
<dbReference type="Proteomes" id="UP000477083">
    <property type="component" value="Unassembled WGS sequence"/>
</dbReference>
<evidence type="ECO:0000313" key="2">
    <source>
        <dbReference type="Proteomes" id="UP000477083"/>
    </source>
</evidence>
<sequence>MRPTSLTALVVGAPRAAEAMARALAAEGAAVTLGLAVVGAVPGLKCLPMDLSDPDSWFPPVLAAGGFDIVVIVAEAGADASLLERGSDLARLMETALAAPLDLIRLCVPRWQAQDWGRIVALLPPPDAPGASPVAAAALTALVRTLPRDLPAGTKINAAFAGDIAGALRLALLPGDGPNGTVLPAAV</sequence>
<dbReference type="SUPFAM" id="SSF51735">
    <property type="entry name" value="NAD(P)-binding Rossmann-fold domains"/>
    <property type="match status" value="1"/>
</dbReference>
<dbReference type="EMBL" id="WWNR01000007">
    <property type="protein sequence ID" value="MZQ89794.1"/>
    <property type="molecule type" value="Genomic_DNA"/>
</dbReference>
<gene>
    <name evidence="1" type="ORF">GS660_11900</name>
</gene>
<dbReference type="InterPro" id="IPR036291">
    <property type="entry name" value="NAD(P)-bd_dom_sf"/>
</dbReference>
<protein>
    <submittedName>
        <fullName evidence="1">Uncharacterized protein</fullName>
    </submittedName>
</protein>
<name>A0A6L8VI42_9RHOB</name>